<proteinExistence type="predicted"/>
<sequence>MKGKAPIMSTAGAIPVRNEKGELTMEKVKVTRYMRGQRPEFAPQSSSDEDEEEEVTTGFQTRVKPAPMEERPEDVEEEEAQAVQDRRLRRLQQRQMPESDDDEDDRTSIELGGSVLDPSHCLVALQRHYRPSPDFQALGQLDIAAFFCLNTRLACQRLTDLSENSFV</sequence>
<dbReference type="Proteomes" id="UP000735302">
    <property type="component" value="Unassembled WGS sequence"/>
</dbReference>
<dbReference type="AlphaFoldDB" id="A0AAV4CEP4"/>
<accession>A0AAV4CEP4</accession>
<comment type="caution">
    <text evidence="2">The sequence shown here is derived from an EMBL/GenBank/DDBJ whole genome shotgun (WGS) entry which is preliminary data.</text>
</comment>
<feature type="compositionally biased region" description="Acidic residues" evidence="1">
    <location>
        <begin position="71"/>
        <end position="80"/>
    </location>
</feature>
<evidence type="ECO:0000313" key="3">
    <source>
        <dbReference type="Proteomes" id="UP000735302"/>
    </source>
</evidence>
<gene>
    <name evidence="2" type="ORF">PoB_005593300</name>
</gene>
<evidence type="ECO:0000313" key="2">
    <source>
        <dbReference type="EMBL" id="GFO29428.1"/>
    </source>
</evidence>
<organism evidence="2 3">
    <name type="scientific">Plakobranchus ocellatus</name>
    <dbReference type="NCBI Taxonomy" id="259542"/>
    <lineage>
        <taxon>Eukaryota</taxon>
        <taxon>Metazoa</taxon>
        <taxon>Spiralia</taxon>
        <taxon>Lophotrochozoa</taxon>
        <taxon>Mollusca</taxon>
        <taxon>Gastropoda</taxon>
        <taxon>Heterobranchia</taxon>
        <taxon>Euthyneura</taxon>
        <taxon>Panpulmonata</taxon>
        <taxon>Sacoglossa</taxon>
        <taxon>Placobranchoidea</taxon>
        <taxon>Plakobranchidae</taxon>
        <taxon>Plakobranchus</taxon>
    </lineage>
</organism>
<name>A0AAV4CEP4_9GAST</name>
<keyword evidence="3" id="KW-1185">Reference proteome</keyword>
<dbReference type="InterPro" id="IPR033194">
    <property type="entry name" value="MFAP1"/>
</dbReference>
<evidence type="ECO:0000256" key="1">
    <source>
        <dbReference type="SAM" id="MobiDB-lite"/>
    </source>
</evidence>
<feature type="region of interest" description="Disordered" evidence="1">
    <location>
        <begin position="30"/>
        <end position="113"/>
    </location>
</feature>
<dbReference type="EMBL" id="BLXT01006160">
    <property type="protein sequence ID" value="GFO29428.1"/>
    <property type="molecule type" value="Genomic_DNA"/>
</dbReference>
<reference evidence="2 3" key="1">
    <citation type="journal article" date="2021" name="Elife">
        <title>Chloroplast acquisition without the gene transfer in kleptoplastic sea slugs, Plakobranchus ocellatus.</title>
        <authorList>
            <person name="Maeda T."/>
            <person name="Takahashi S."/>
            <person name="Yoshida T."/>
            <person name="Shimamura S."/>
            <person name="Takaki Y."/>
            <person name="Nagai Y."/>
            <person name="Toyoda A."/>
            <person name="Suzuki Y."/>
            <person name="Arimoto A."/>
            <person name="Ishii H."/>
            <person name="Satoh N."/>
            <person name="Nishiyama T."/>
            <person name="Hasebe M."/>
            <person name="Maruyama T."/>
            <person name="Minagawa J."/>
            <person name="Obokata J."/>
            <person name="Shigenobu S."/>
        </authorList>
    </citation>
    <scope>NUCLEOTIDE SEQUENCE [LARGE SCALE GENOMIC DNA]</scope>
</reference>
<protein>
    <submittedName>
        <fullName evidence="2">Microfibrillar-associated protein 1</fullName>
    </submittedName>
</protein>
<dbReference type="PANTHER" id="PTHR15327">
    <property type="entry name" value="MICROFIBRIL-ASSOCIATED PROTEIN"/>
    <property type="match status" value="1"/>
</dbReference>